<dbReference type="AlphaFoldDB" id="A0A1G4JVY1"/>
<dbReference type="OrthoDB" id="4036504at2759"/>
<feature type="region of interest" description="Disordered" evidence="1">
    <location>
        <begin position="284"/>
        <end position="332"/>
    </location>
</feature>
<reference evidence="3" key="1">
    <citation type="submission" date="2016-03" db="EMBL/GenBank/DDBJ databases">
        <authorList>
            <person name="Devillers Hugo."/>
        </authorList>
    </citation>
    <scope>NUCLEOTIDE SEQUENCE [LARGE SCALE GENOMIC DNA]</scope>
</reference>
<organism evidence="2 3">
    <name type="scientific">Lachancea nothofagi CBS 11611</name>
    <dbReference type="NCBI Taxonomy" id="1266666"/>
    <lineage>
        <taxon>Eukaryota</taxon>
        <taxon>Fungi</taxon>
        <taxon>Dikarya</taxon>
        <taxon>Ascomycota</taxon>
        <taxon>Saccharomycotina</taxon>
        <taxon>Saccharomycetes</taxon>
        <taxon>Saccharomycetales</taxon>
        <taxon>Saccharomycetaceae</taxon>
        <taxon>Lachancea</taxon>
    </lineage>
</organism>
<feature type="region of interest" description="Disordered" evidence="1">
    <location>
        <begin position="1"/>
        <end position="26"/>
    </location>
</feature>
<evidence type="ECO:0000313" key="2">
    <source>
        <dbReference type="EMBL" id="SCU95199.1"/>
    </source>
</evidence>
<keyword evidence="3" id="KW-1185">Reference proteome</keyword>
<dbReference type="Proteomes" id="UP000189911">
    <property type="component" value="Chromosome E"/>
</dbReference>
<sequence>MATFPQAMEGDANTKQQRRSSQDQYVEECHKQDEKLRAYTFPVFLETHAKWKTMATEDYGTSPKTEKSAFQFTSPPSLLTDHTYTEISSFAASPDESLCKSSGDEVDVLATQFENTLCWQNENTTEFITQRPTLLQNRRSSWLSTYSASSGKSETASPTSRKHCHRRSSAMSIDRPIVRQAGTAKHGPRVLGSMSMRQKMRQLEDSRSSVHSHKSQGSLSPFLVMADTSQQLRRNSESYFQIEAELYRRGQSKLNSAVYAGFPETGDQSPKSINIDLAQPISFSQSRQSHANTTPRMPKYYNSHLPQFQCSDKSSPEDEHDTDQIGIETNEKEETELLSLKDFLINS</sequence>
<dbReference type="EMBL" id="LT598451">
    <property type="protein sequence ID" value="SCU95199.1"/>
    <property type="molecule type" value="Genomic_DNA"/>
</dbReference>
<protein>
    <submittedName>
        <fullName evidence="2">LANO_0E09626g1_1</fullName>
    </submittedName>
</protein>
<evidence type="ECO:0000256" key="1">
    <source>
        <dbReference type="SAM" id="MobiDB-lite"/>
    </source>
</evidence>
<gene>
    <name evidence="2" type="ORF">LANO_0E09626G</name>
</gene>
<name>A0A1G4JVY1_9SACH</name>
<accession>A0A1G4JVY1</accession>
<feature type="compositionally biased region" description="Polar residues" evidence="1">
    <location>
        <begin position="284"/>
        <end position="295"/>
    </location>
</feature>
<feature type="compositionally biased region" description="Polar residues" evidence="1">
    <location>
        <begin position="146"/>
        <end position="159"/>
    </location>
</feature>
<proteinExistence type="predicted"/>
<feature type="region of interest" description="Disordered" evidence="1">
    <location>
        <begin position="146"/>
        <end position="171"/>
    </location>
</feature>
<feature type="compositionally biased region" description="Polar residues" evidence="1">
    <location>
        <begin position="304"/>
        <end position="313"/>
    </location>
</feature>
<evidence type="ECO:0000313" key="3">
    <source>
        <dbReference type="Proteomes" id="UP000189911"/>
    </source>
</evidence>